<keyword evidence="6" id="KW-1185">Reference proteome</keyword>
<dbReference type="InterPro" id="IPR056884">
    <property type="entry name" value="NPHP3-like_N"/>
</dbReference>
<comment type="caution">
    <text evidence="5">The sequence shown here is derived from an EMBL/GenBank/DDBJ whole genome shotgun (WGS) entry which is preliminary data.</text>
</comment>
<evidence type="ECO:0000313" key="6">
    <source>
        <dbReference type="Proteomes" id="UP001308179"/>
    </source>
</evidence>
<feature type="domain" description="Nephrocystin 3-like N-terminal" evidence="4">
    <location>
        <begin position="190"/>
        <end position="362"/>
    </location>
</feature>
<dbReference type="InterPro" id="IPR036770">
    <property type="entry name" value="Ankyrin_rpt-contain_sf"/>
</dbReference>
<accession>A0ABR0LFX1</accession>
<proteinExistence type="predicted"/>
<dbReference type="Gene3D" id="3.40.50.300">
    <property type="entry name" value="P-loop containing nucleotide triphosphate hydrolases"/>
    <property type="match status" value="1"/>
</dbReference>
<dbReference type="SUPFAM" id="SSF52540">
    <property type="entry name" value="P-loop containing nucleoside triphosphate hydrolases"/>
    <property type="match status" value="1"/>
</dbReference>
<gene>
    <name evidence="5" type="ORF">LTR32_000535</name>
</gene>
<name>A0ABR0LFX1_9PEZI</name>
<evidence type="ECO:0000256" key="1">
    <source>
        <dbReference type="ARBA" id="ARBA00022737"/>
    </source>
</evidence>
<dbReference type="InterPro" id="IPR027417">
    <property type="entry name" value="P-loop_NTPase"/>
</dbReference>
<dbReference type="SUPFAM" id="SSF48403">
    <property type="entry name" value="Ankyrin repeat"/>
    <property type="match status" value="1"/>
</dbReference>
<dbReference type="PANTHER" id="PTHR10039">
    <property type="entry name" value="AMELOGENIN"/>
    <property type="match status" value="1"/>
</dbReference>
<evidence type="ECO:0008006" key="7">
    <source>
        <dbReference type="Google" id="ProtNLM"/>
    </source>
</evidence>
<feature type="repeat" description="ANK" evidence="2">
    <location>
        <begin position="707"/>
        <end position="739"/>
    </location>
</feature>
<sequence length="1463" mass="162405">MKAAPIYVSLPWSMITVLVPLIMNDFSAVSSAIDGLKEVASIMACYTYAEKEFLTSPITRSDFTEIVTELYSSILQYQACAAIYFGKSTLKRIGLSTRSAQTWPDAISKTRLLDSRTRGGLLGIQTKLTQHGFENLDAVMRQGLQLMQQVSQAVSADRAQRQQVMEWISMINPYQDHTDVLGLLGDQYSGSGQWLLSDKQVYLPWKSSTDGMLLLQGAMGQGKSSLTAMVIGDVLATSTNAVAFAYCSENASPFDLVRTARNKSINILRCLLAQCAILPDGTVAKAAQYAYDCSSRQKAGEYDANLGSLVRLLQEVILEHPSRQVTFVVDALDECSDRSELVTRLKEIARSGASVRIFVSARPHISISPAFDRRTYQTVIMESLNIDDIRSYVDVEVSKRYEISGMDPSQADRLRAALKRQADGMFRWVVLEIDLFLPKEDVSDPPADIERRLCNLEASKAPALTRLLDAYSDIYELALGKPDATSRRHCVQSAIDWALCCLKPLTVEDLVRTACVQSDGGPDIGLDGNTLLKYCSSLLIVTARGTIRLAHLSVRQFFEERKAEQFSKDHMHKRIALTSITVRRRTKDPHSRSGVTQDGREWLIDLNTGLSSTERYCFWNWSTHYRLSKTCSIAAAQMEHHQGDLVTPIDDLLLWTATVPDLAIQDSMGNTVLHRAIYDRRMDYVIALLHVASVSGSNDLLTKRNNAGKNALHLAALTAFAEAANLLLSTGADLMGVDACGLTALHLGVLSDCEALISSAGFDGLQATRLAAATLGGNTLLHFAAFFDRDSRVRESLILGFGLDAKNVRDETALDLAKLQPSTTSTTTLISAREGRRRLGHQDRPGSRSGRQYVVAPSVHAMSQNRSCKLCSAASHLLLEQLGEQEDSAEVKVKLTLNCDTDLEDGADTIKYTVSSTAECEFELCIIDDGDIYDIDFEDLGERKATFQSRSFQPSGISNAIQHWRKDCKFHARCGREGDRRWPKRVIEVGTSDASGQELTLKLREARPGPQCDERYIFLSFNWGGGIPPRLTTSNYAAFRNGIDYRRLPQLYQEAIYLAQTLGYRYIWVDSLCIVQDSAEDWGEHIIMLPSYIVDADMVFAATAPSVVVSLNPLPQDENIICRYTATLLLTGDTSDEIFEIAVRRSLRVAARVVQEDVISRAWRLQEAVLAERLVIFGTEQVYWSCSAGLGSQSRMSLASRPPIRTLTVFLEDEREIAVDGILDFKLRRVFDYWYYLAHLNNNGKLTVSPGRLSTVAALASALSPYAESEYSAGLWNADIVRGLLWQSQLPRSHSTAGNSRYDAPSWSWASANGPISYSLAAGLSKSRKGGVSKTHRFAVLENNVHEDAPFSNVQLGSSIRVSSHSCRVAQLDPAILSKYDYFFDDASFGFLQRTEERLADVTLILLAPWTYTPEGKSRWAGLMISNERWQTVSDSYHRRGIFLGPACGTDLSAWKRREFVLV</sequence>
<keyword evidence="1" id="KW-0677">Repeat</keyword>
<feature type="domain" description="Heterokaryon incompatibility" evidence="3">
    <location>
        <begin position="1016"/>
        <end position="1167"/>
    </location>
</feature>
<organism evidence="5 6">
    <name type="scientific">Rachicladosporium monterosium</name>
    <dbReference type="NCBI Taxonomy" id="1507873"/>
    <lineage>
        <taxon>Eukaryota</taxon>
        <taxon>Fungi</taxon>
        <taxon>Dikarya</taxon>
        <taxon>Ascomycota</taxon>
        <taxon>Pezizomycotina</taxon>
        <taxon>Dothideomycetes</taxon>
        <taxon>Dothideomycetidae</taxon>
        <taxon>Cladosporiales</taxon>
        <taxon>Cladosporiaceae</taxon>
        <taxon>Rachicladosporium</taxon>
    </lineage>
</organism>
<reference evidence="5 6" key="1">
    <citation type="submission" date="2023-08" db="EMBL/GenBank/DDBJ databases">
        <title>Black Yeasts Isolated from many extreme environments.</title>
        <authorList>
            <person name="Coleine C."/>
            <person name="Stajich J.E."/>
            <person name="Selbmann L."/>
        </authorList>
    </citation>
    <scope>NUCLEOTIDE SEQUENCE [LARGE SCALE GENOMIC DNA]</scope>
    <source>
        <strain evidence="5 6">CCFEE 5386</strain>
    </source>
</reference>
<evidence type="ECO:0000259" key="4">
    <source>
        <dbReference type="Pfam" id="PF24883"/>
    </source>
</evidence>
<evidence type="ECO:0000259" key="3">
    <source>
        <dbReference type="Pfam" id="PF06985"/>
    </source>
</evidence>
<evidence type="ECO:0000256" key="2">
    <source>
        <dbReference type="PROSITE-ProRule" id="PRU00023"/>
    </source>
</evidence>
<dbReference type="PANTHER" id="PTHR10039:SF16">
    <property type="entry name" value="GPI INOSITOL-DEACYLASE"/>
    <property type="match status" value="1"/>
</dbReference>
<dbReference type="EMBL" id="JAVRRR010000014">
    <property type="protein sequence ID" value="KAK5148148.1"/>
    <property type="molecule type" value="Genomic_DNA"/>
</dbReference>
<protein>
    <recommendedName>
        <fullName evidence="7">Heterokaryon incompatibility domain-containing protein</fullName>
    </recommendedName>
</protein>
<dbReference type="Proteomes" id="UP001308179">
    <property type="component" value="Unassembled WGS sequence"/>
</dbReference>
<dbReference type="Pfam" id="PF24883">
    <property type="entry name" value="NPHP3_N"/>
    <property type="match status" value="1"/>
</dbReference>
<dbReference type="InterPro" id="IPR002110">
    <property type="entry name" value="Ankyrin_rpt"/>
</dbReference>
<dbReference type="Gene3D" id="1.25.40.20">
    <property type="entry name" value="Ankyrin repeat-containing domain"/>
    <property type="match status" value="1"/>
</dbReference>
<evidence type="ECO:0000313" key="5">
    <source>
        <dbReference type="EMBL" id="KAK5148148.1"/>
    </source>
</evidence>
<keyword evidence="2" id="KW-0040">ANK repeat</keyword>
<dbReference type="InterPro" id="IPR010730">
    <property type="entry name" value="HET"/>
</dbReference>
<dbReference type="PROSITE" id="PS50088">
    <property type="entry name" value="ANK_REPEAT"/>
    <property type="match status" value="1"/>
</dbReference>
<dbReference type="PROSITE" id="PS50297">
    <property type="entry name" value="ANK_REP_REGION"/>
    <property type="match status" value="1"/>
</dbReference>
<dbReference type="Pfam" id="PF06985">
    <property type="entry name" value="HET"/>
    <property type="match status" value="1"/>
</dbReference>